<keyword evidence="3 7" id="KW-0732">Signal</keyword>
<dbReference type="GO" id="GO:0070008">
    <property type="term" value="F:serine-type exopeptidase activity"/>
    <property type="evidence" value="ECO:0007669"/>
    <property type="project" value="InterPro"/>
</dbReference>
<dbReference type="PANTHER" id="PTHR11010">
    <property type="entry name" value="PROTEASE S28 PRO-X CARBOXYPEPTIDASE-RELATED"/>
    <property type="match status" value="1"/>
</dbReference>
<keyword evidence="6" id="KW-0472">Membrane</keyword>
<dbReference type="GO" id="GO:0006508">
    <property type="term" value="P:proteolysis"/>
    <property type="evidence" value="ECO:0007669"/>
    <property type="project" value="UniProtKB-KW"/>
</dbReference>
<evidence type="ECO:0000256" key="3">
    <source>
        <dbReference type="ARBA" id="ARBA00022729"/>
    </source>
</evidence>
<evidence type="ECO:0000256" key="7">
    <source>
        <dbReference type="SAM" id="SignalP"/>
    </source>
</evidence>
<keyword evidence="5" id="KW-0325">Glycoprotein</keyword>
<dbReference type="InterPro" id="IPR008758">
    <property type="entry name" value="Peptidase_S28"/>
</dbReference>
<dbReference type="SUPFAM" id="SSF53474">
    <property type="entry name" value="alpha/beta-Hydrolases"/>
    <property type="match status" value="1"/>
</dbReference>
<reference evidence="8" key="2">
    <citation type="submission" date="2025-08" db="UniProtKB">
        <authorList>
            <consortium name="Ensembl"/>
        </authorList>
    </citation>
    <scope>IDENTIFICATION</scope>
</reference>
<proteinExistence type="inferred from homology"/>
<sequence>MPRLLLPLLLLLLLLFLGQLSALLAPRRRRGAPPPSPAPYLTRYLSQQIDHFGFDENLTFQQRYLIADQHWKKDNGPILFYTGNEGDITWFCNNTGFMWDVAEELNAMLVFAEHRYYGESLPFGNESFSVSHLNYLTSEQALADFAVLIEYLKETIAGARYSPVIAIGGSYGGMLAAWFRMKYPHVVVGLCPNLAVCGTGFVLLLIHYFLFFYIKDSGLQWLSNTFHLCSPLKNLQDASMLKSWLSETWVDLAMVDYPYKADFLQPLPAWPVQVIEDCLGGLIKAWTVEAVNVYYNYSGEASCFDILMNASCCPALFQVCTEMVMPMCTDGVNDMFEPQKWDFDALSEECFRLWGVRPRPSWVLSMYGGKNISSHSNIIFSNGGLDPWSAGGVTQNISDSLVAIMIPDGAHHLDLRSRNPCDPKSVKQARVLEVHYLKQWIEKARREAGPRLPLPISG</sequence>
<comment type="similarity">
    <text evidence="1">Belongs to the peptidase S28 family.</text>
</comment>
<dbReference type="GO" id="GO:0008239">
    <property type="term" value="F:dipeptidyl-peptidase activity"/>
    <property type="evidence" value="ECO:0007669"/>
    <property type="project" value="TreeGrafter"/>
</dbReference>
<dbReference type="Gene3D" id="3.40.50.1820">
    <property type="entry name" value="alpha/beta hydrolase"/>
    <property type="match status" value="2"/>
</dbReference>
<keyword evidence="2" id="KW-0645">Protease</keyword>
<dbReference type="InterPro" id="IPR029058">
    <property type="entry name" value="AB_hydrolase_fold"/>
</dbReference>
<protein>
    <submittedName>
        <fullName evidence="8">Prolylcarboxypeptidase</fullName>
    </submittedName>
</protein>
<dbReference type="Pfam" id="PF05577">
    <property type="entry name" value="Peptidase_S28"/>
    <property type="match status" value="2"/>
</dbReference>
<keyword evidence="6" id="KW-0812">Transmembrane</keyword>
<feature type="chain" id="PRO_5034927075" evidence="7">
    <location>
        <begin position="23"/>
        <end position="458"/>
    </location>
</feature>
<dbReference type="PANTHER" id="PTHR11010:SF38">
    <property type="entry name" value="LYSOSOMAL PRO-X CARBOXYPEPTIDASE"/>
    <property type="match status" value="1"/>
</dbReference>
<evidence type="ECO:0000256" key="6">
    <source>
        <dbReference type="SAM" id="Phobius"/>
    </source>
</evidence>
<dbReference type="Ensembl" id="ENSAPLT00020000969.1">
    <property type="protein sequence ID" value="ENSAPLP00020000918.1"/>
    <property type="gene ID" value="ENSAPLG00020000630.1"/>
</dbReference>
<dbReference type="GO" id="GO:0060055">
    <property type="term" value="P:angiogenesis involved in wound healing"/>
    <property type="evidence" value="ECO:0007669"/>
    <property type="project" value="TreeGrafter"/>
</dbReference>
<feature type="transmembrane region" description="Helical" evidence="6">
    <location>
        <begin position="186"/>
        <end position="214"/>
    </location>
</feature>
<evidence type="ECO:0000256" key="2">
    <source>
        <dbReference type="ARBA" id="ARBA00022670"/>
    </source>
</evidence>
<organism evidence="8 9">
    <name type="scientific">Anas platyrhynchos</name>
    <name type="common">Mallard</name>
    <name type="synonym">Anas boschas</name>
    <dbReference type="NCBI Taxonomy" id="8839"/>
    <lineage>
        <taxon>Eukaryota</taxon>
        <taxon>Metazoa</taxon>
        <taxon>Chordata</taxon>
        <taxon>Craniata</taxon>
        <taxon>Vertebrata</taxon>
        <taxon>Euteleostomi</taxon>
        <taxon>Archelosauria</taxon>
        <taxon>Archosauria</taxon>
        <taxon>Dinosauria</taxon>
        <taxon>Saurischia</taxon>
        <taxon>Theropoda</taxon>
        <taxon>Coelurosauria</taxon>
        <taxon>Aves</taxon>
        <taxon>Neognathae</taxon>
        <taxon>Galloanserae</taxon>
        <taxon>Anseriformes</taxon>
        <taxon>Anatidae</taxon>
        <taxon>Anatinae</taxon>
        <taxon>Anas</taxon>
    </lineage>
</organism>
<evidence type="ECO:0000313" key="9">
    <source>
        <dbReference type="Proteomes" id="UP000694400"/>
    </source>
</evidence>
<name>A0A8B9SFI7_ANAPL</name>
<dbReference type="AlphaFoldDB" id="A0A8B9SFI7"/>
<accession>A0A8B9SFI7</accession>
<evidence type="ECO:0000256" key="5">
    <source>
        <dbReference type="ARBA" id="ARBA00023180"/>
    </source>
</evidence>
<dbReference type="GO" id="GO:0003085">
    <property type="term" value="P:negative regulation of systemic arterial blood pressure"/>
    <property type="evidence" value="ECO:0007669"/>
    <property type="project" value="TreeGrafter"/>
</dbReference>
<reference evidence="8" key="3">
    <citation type="submission" date="2025-09" db="UniProtKB">
        <authorList>
            <consortium name="Ensembl"/>
        </authorList>
    </citation>
    <scope>IDENTIFICATION</scope>
</reference>
<evidence type="ECO:0000313" key="8">
    <source>
        <dbReference type="Ensembl" id="ENSAPLP00020000918.1"/>
    </source>
</evidence>
<dbReference type="GO" id="GO:0043535">
    <property type="term" value="P:regulation of blood vessel endothelial cell migration"/>
    <property type="evidence" value="ECO:0007669"/>
    <property type="project" value="TreeGrafter"/>
</dbReference>
<evidence type="ECO:0000256" key="4">
    <source>
        <dbReference type="ARBA" id="ARBA00022801"/>
    </source>
</evidence>
<feature type="signal peptide" evidence="7">
    <location>
        <begin position="1"/>
        <end position="22"/>
    </location>
</feature>
<evidence type="ECO:0000256" key="1">
    <source>
        <dbReference type="ARBA" id="ARBA00011079"/>
    </source>
</evidence>
<reference evidence="8" key="1">
    <citation type="submission" date="2019-08" db="EMBL/GenBank/DDBJ databases">
        <title>Three high-quality genomes provides insights into domestication of ducks.</title>
        <authorList>
            <person name="Hou Z.C."/>
            <person name="Zhu F."/>
            <person name="Yin Z.T."/>
            <person name="Zhang F."/>
        </authorList>
    </citation>
    <scope>NUCLEOTIDE SEQUENCE [LARGE SCALE GENOMIC DNA]</scope>
</reference>
<keyword evidence="4" id="KW-0378">Hydrolase</keyword>
<keyword evidence="6" id="KW-1133">Transmembrane helix</keyword>
<dbReference type="Proteomes" id="UP000694400">
    <property type="component" value="Chromosome 1"/>
</dbReference>